<evidence type="ECO:0000256" key="3">
    <source>
        <dbReference type="SAM" id="MobiDB-lite"/>
    </source>
</evidence>
<dbReference type="GO" id="GO:0003677">
    <property type="term" value="F:DNA binding"/>
    <property type="evidence" value="ECO:0007669"/>
    <property type="project" value="UniProtKB-KW"/>
</dbReference>
<evidence type="ECO:0000256" key="1">
    <source>
        <dbReference type="ARBA" id="ARBA00023125"/>
    </source>
</evidence>
<sequence length="292" mass="32393">WKESTTTKYSNSVEHFMDFCNIEQVPHALHLPASEYLLSAFASSLAGKLAGKTARNKLSAIRAWHIQNGMPWLGGRQLAYVLRGVSFLAPATSKQLPRPPITCSKLLLLRKFSNFNDHLDCAIFFAALAAFWGQIRLGELLSTTERPRPPPSQAKPSRVEGFEGPEAGPTHHYLHLPNTKNGGLAGEDIILCRQLHALDPISALNRHLLVNSGGPNDILCGYINSKGICVSLTRRRFLARCNQVWAEQGLPASTGHEFRIGGTTYMLLARIPPDVVKALGRWSSDSFLRYWR</sequence>
<dbReference type="InterPro" id="IPR011010">
    <property type="entry name" value="DNA_brk_join_enz"/>
</dbReference>
<reference evidence="4" key="1">
    <citation type="submission" date="2020-11" db="EMBL/GenBank/DDBJ databases">
        <authorList>
            <consortium name="DOE Joint Genome Institute"/>
            <person name="Ahrendt S."/>
            <person name="Riley R."/>
            <person name="Andreopoulos W."/>
            <person name="Labutti K."/>
            <person name="Pangilinan J."/>
            <person name="Ruiz-Duenas F.J."/>
            <person name="Barrasa J.M."/>
            <person name="Sanchez-Garcia M."/>
            <person name="Camarero S."/>
            <person name="Miyauchi S."/>
            <person name="Serrano A."/>
            <person name="Linde D."/>
            <person name="Babiker R."/>
            <person name="Drula E."/>
            <person name="Ayuso-Fernandez I."/>
            <person name="Pacheco R."/>
            <person name="Padilla G."/>
            <person name="Ferreira P."/>
            <person name="Barriuso J."/>
            <person name="Kellner H."/>
            <person name="Castanera R."/>
            <person name="Alfaro M."/>
            <person name="Ramirez L."/>
            <person name="Pisabarro A.G."/>
            <person name="Kuo A."/>
            <person name="Tritt A."/>
            <person name="Lipzen A."/>
            <person name="He G."/>
            <person name="Yan M."/>
            <person name="Ng V."/>
            <person name="Cullen D."/>
            <person name="Martin F."/>
            <person name="Rosso M.-N."/>
            <person name="Henrissat B."/>
            <person name="Hibbett D."/>
            <person name="Martinez A.T."/>
            <person name="Grigoriev I.V."/>
        </authorList>
    </citation>
    <scope>NUCLEOTIDE SEQUENCE</scope>
    <source>
        <strain evidence="4">CBS 247.69</strain>
    </source>
</reference>
<dbReference type="PANTHER" id="PTHR34605:SF3">
    <property type="entry name" value="P CELL-TYPE AGGLUTINATION PROTEIN MAP4-LIKE-RELATED"/>
    <property type="match status" value="1"/>
</dbReference>
<evidence type="ECO:0000313" key="4">
    <source>
        <dbReference type="EMBL" id="KAF9455715.1"/>
    </source>
</evidence>
<dbReference type="Gene3D" id="1.10.443.10">
    <property type="entry name" value="Intergrase catalytic core"/>
    <property type="match status" value="1"/>
</dbReference>
<dbReference type="Gene3D" id="1.10.150.130">
    <property type="match status" value="1"/>
</dbReference>
<evidence type="ECO:0000256" key="2">
    <source>
        <dbReference type="ARBA" id="ARBA00023172"/>
    </source>
</evidence>
<feature type="region of interest" description="Disordered" evidence="3">
    <location>
        <begin position="143"/>
        <end position="164"/>
    </location>
</feature>
<proteinExistence type="predicted"/>
<feature type="non-terminal residue" evidence="4">
    <location>
        <position position="1"/>
    </location>
</feature>
<dbReference type="SUPFAM" id="SSF56349">
    <property type="entry name" value="DNA breaking-rejoining enzymes"/>
    <property type="match status" value="1"/>
</dbReference>
<accession>A0A9P5XRU2</accession>
<keyword evidence="5" id="KW-1185">Reference proteome</keyword>
<protein>
    <submittedName>
        <fullName evidence="4">Uncharacterized protein</fullName>
    </submittedName>
</protein>
<dbReference type="OrthoDB" id="3254696at2759"/>
<dbReference type="EMBL" id="MU150544">
    <property type="protein sequence ID" value="KAF9455715.1"/>
    <property type="molecule type" value="Genomic_DNA"/>
</dbReference>
<keyword evidence="1" id="KW-0238">DNA-binding</keyword>
<dbReference type="SUPFAM" id="SSF47823">
    <property type="entry name" value="lambda integrase-like, N-terminal domain"/>
    <property type="match status" value="1"/>
</dbReference>
<dbReference type="InterPro" id="IPR052925">
    <property type="entry name" value="Phage_Integrase-like_Recomb"/>
</dbReference>
<keyword evidence="2" id="KW-0233">DNA recombination</keyword>
<evidence type="ECO:0000313" key="5">
    <source>
        <dbReference type="Proteomes" id="UP000807353"/>
    </source>
</evidence>
<gene>
    <name evidence="4" type="ORF">BDZ94DRAFT_1143418</name>
</gene>
<dbReference type="InterPro" id="IPR013762">
    <property type="entry name" value="Integrase-like_cat_sf"/>
</dbReference>
<name>A0A9P5XRU2_9AGAR</name>
<feature type="non-terminal residue" evidence="4">
    <location>
        <position position="292"/>
    </location>
</feature>
<dbReference type="Proteomes" id="UP000807353">
    <property type="component" value="Unassembled WGS sequence"/>
</dbReference>
<dbReference type="GO" id="GO:0015074">
    <property type="term" value="P:DNA integration"/>
    <property type="evidence" value="ECO:0007669"/>
    <property type="project" value="InterPro"/>
</dbReference>
<dbReference type="InterPro" id="IPR010998">
    <property type="entry name" value="Integrase_recombinase_N"/>
</dbReference>
<organism evidence="4 5">
    <name type="scientific">Collybia nuda</name>
    <dbReference type="NCBI Taxonomy" id="64659"/>
    <lineage>
        <taxon>Eukaryota</taxon>
        <taxon>Fungi</taxon>
        <taxon>Dikarya</taxon>
        <taxon>Basidiomycota</taxon>
        <taxon>Agaricomycotina</taxon>
        <taxon>Agaricomycetes</taxon>
        <taxon>Agaricomycetidae</taxon>
        <taxon>Agaricales</taxon>
        <taxon>Tricholomatineae</taxon>
        <taxon>Clitocybaceae</taxon>
        <taxon>Collybia</taxon>
    </lineage>
</organism>
<dbReference type="AlphaFoldDB" id="A0A9P5XRU2"/>
<dbReference type="GO" id="GO:0006310">
    <property type="term" value="P:DNA recombination"/>
    <property type="evidence" value="ECO:0007669"/>
    <property type="project" value="UniProtKB-KW"/>
</dbReference>
<comment type="caution">
    <text evidence="4">The sequence shown here is derived from an EMBL/GenBank/DDBJ whole genome shotgun (WGS) entry which is preliminary data.</text>
</comment>
<dbReference type="PANTHER" id="PTHR34605">
    <property type="entry name" value="PHAGE_INTEGRASE DOMAIN-CONTAINING PROTEIN"/>
    <property type="match status" value="1"/>
</dbReference>